<organism evidence="1 2">
    <name type="scientific">Microdochium trichocladiopsis</name>
    <dbReference type="NCBI Taxonomy" id="1682393"/>
    <lineage>
        <taxon>Eukaryota</taxon>
        <taxon>Fungi</taxon>
        <taxon>Dikarya</taxon>
        <taxon>Ascomycota</taxon>
        <taxon>Pezizomycotina</taxon>
        <taxon>Sordariomycetes</taxon>
        <taxon>Xylariomycetidae</taxon>
        <taxon>Xylariales</taxon>
        <taxon>Microdochiaceae</taxon>
        <taxon>Microdochium</taxon>
    </lineage>
</organism>
<evidence type="ECO:0000313" key="1">
    <source>
        <dbReference type="EMBL" id="KAH7016554.1"/>
    </source>
</evidence>
<reference evidence="1" key="1">
    <citation type="journal article" date="2021" name="Nat. Commun.">
        <title>Genetic determinants of endophytism in the Arabidopsis root mycobiome.</title>
        <authorList>
            <person name="Mesny F."/>
            <person name="Miyauchi S."/>
            <person name="Thiergart T."/>
            <person name="Pickel B."/>
            <person name="Atanasova L."/>
            <person name="Karlsson M."/>
            <person name="Huettel B."/>
            <person name="Barry K.W."/>
            <person name="Haridas S."/>
            <person name="Chen C."/>
            <person name="Bauer D."/>
            <person name="Andreopoulos W."/>
            <person name="Pangilinan J."/>
            <person name="LaButti K."/>
            <person name="Riley R."/>
            <person name="Lipzen A."/>
            <person name="Clum A."/>
            <person name="Drula E."/>
            <person name="Henrissat B."/>
            <person name="Kohler A."/>
            <person name="Grigoriev I.V."/>
            <person name="Martin F.M."/>
            <person name="Hacquard S."/>
        </authorList>
    </citation>
    <scope>NUCLEOTIDE SEQUENCE</scope>
    <source>
        <strain evidence="1">MPI-CAGE-CH-0230</strain>
    </source>
</reference>
<gene>
    <name evidence="1" type="ORF">B0I36DRAFT_369052</name>
</gene>
<dbReference type="EMBL" id="JAGTJQ010000012">
    <property type="protein sequence ID" value="KAH7016554.1"/>
    <property type="molecule type" value="Genomic_DNA"/>
</dbReference>
<comment type="caution">
    <text evidence="1">The sequence shown here is derived from an EMBL/GenBank/DDBJ whole genome shotgun (WGS) entry which is preliminary data.</text>
</comment>
<accession>A0A9P9BJZ8</accession>
<proteinExistence type="predicted"/>
<dbReference type="Proteomes" id="UP000756346">
    <property type="component" value="Unassembled WGS sequence"/>
</dbReference>
<dbReference type="GeneID" id="70189254"/>
<keyword evidence="2" id="KW-1185">Reference proteome</keyword>
<dbReference type="OrthoDB" id="5396121at2759"/>
<name>A0A9P9BJZ8_9PEZI</name>
<dbReference type="RefSeq" id="XP_046006178.1">
    <property type="nucleotide sequence ID" value="XM_046159708.1"/>
</dbReference>
<dbReference type="AlphaFoldDB" id="A0A9P9BJZ8"/>
<evidence type="ECO:0000313" key="2">
    <source>
        <dbReference type="Proteomes" id="UP000756346"/>
    </source>
</evidence>
<protein>
    <submittedName>
        <fullName evidence="1">Uncharacterized protein</fullName>
    </submittedName>
</protein>
<sequence length="207" mass="24167">MPWLTLVEAVKAQLEDDELRPPAAFTLLGQIQTELQKLDPNIRQISKKKMLQFEAVAIDEFKRSMLWYETSWSDSRPCAIEVFHDDGFTFGQSLQPLLKPIYGIRHLVAMMHEHESYRQRGGSIAYTVRYKFIRKLLRRDPNARMELFKSSESVLNLVKKQMRAHLKAEKQKPGWRQAMRDAGIWDDDVIKPPKFSQHGTKLELLEG</sequence>